<dbReference type="EMBL" id="MCIF01000002">
    <property type="protein sequence ID" value="RAQ95320.1"/>
    <property type="molecule type" value="Genomic_DNA"/>
</dbReference>
<accession>A0A328VHT1</accession>
<evidence type="ECO:0000313" key="2">
    <source>
        <dbReference type="Proteomes" id="UP000248706"/>
    </source>
</evidence>
<dbReference type="AlphaFoldDB" id="A0A328VHT1"/>
<proteinExistence type="predicted"/>
<name>A0A328VHT1_9CHLR</name>
<organism evidence="1 2">
    <name type="scientific">Thermogemmatispora tikiterensis</name>
    <dbReference type="NCBI Taxonomy" id="1825093"/>
    <lineage>
        <taxon>Bacteria</taxon>
        <taxon>Bacillati</taxon>
        <taxon>Chloroflexota</taxon>
        <taxon>Ktedonobacteria</taxon>
        <taxon>Thermogemmatisporales</taxon>
        <taxon>Thermogemmatisporaceae</taxon>
        <taxon>Thermogemmatispora</taxon>
    </lineage>
</organism>
<evidence type="ECO:0000313" key="1">
    <source>
        <dbReference type="EMBL" id="RAQ95320.1"/>
    </source>
</evidence>
<comment type="caution">
    <text evidence="1">The sequence shown here is derived from an EMBL/GenBank/DDBJ whole genome shotgun (WGS) entry which is preliminary data.</text>
</comment>
<gene>
    <name evidence="1" type="ORF">A4R35_07215</name>
</gene>
<protein>
    <submittedName>
        <fullName evidence="1">Uncharacterized protein</fullName>
    </submittedName>
</protein>
<sequence>MLHLTQGNKLLPLPLGSDAMRLGHSLAARRSPEPLPFLASSFIKILRSRGPEVVHSLPPLLSAFSFFSLVFRLSADLF</sequence>
<reference evidence="1 2" key="1">
    <citation type="submission" date="2016-08" db="EMBL/GenBank/DDBJ databases">
        <title>Analysis of Carbohydrate Active Enzymes in Thermogemmatispora T81 Reveals Carbohydrate Degradation Ability.</title>
        <authorList>
            <person name="Tomazini A."/>
            <person name="Lal S."/>
            <person name="Stott M."/>
            <person name="Henrissat B."/>
            <person name="Polikarpov I."/>
            <person name="Sparling R."/>
            <person name="Levin D.B."/>
        </authorList>
    </citation>
    <scope>NUCLEOTIDE SEQUENCE [LARGE SCALE GENOMIC DNA]</scope>
    <source>
        <strain evidence="1 2">T81</strain>
    </source>
</reference>
<keyword evidence="2" id="KW-1185">Reference proteome</keyword>
<dbReference type="Proteomes" id="UP000248706">
    <property type="component" value="Unassembled WGS sequence"/>
</dbReference>